<reference evidence="1" key="1">
    <citation type="journal article" date="2020" name="Fungal Divers.">
        <title>Resolving the Mortierellaceae phylogeny through synthesis of multi-gene phylogenetics and phylogenomics.</title>
        <authorList>
            <person name="Vandepol N."/>
            <person name="Liber J."/>
            <person name="Desiro A."/>
            <person name="Na H."/>
            <person name="Kennedy M."/>
            <person name="Barry K."/>
            <person name="Grigoriev I.V."/>
            <person name="Miller A.N."/>
            <person name="O'Donnell K."/>
            <person name="Stajich J.E."/>
            <person name="Bonito G."/>
        </authorList>
    </citation>
    <scope>NUCLEOTIDE SEQUENCE</scope>
    <source>
        <strain evidence="1">NVP1</strain>
    </source>
</reference>
<keyword evidence="2" id="KW-1185">Reference proteome</keyword>
<dbReference type="Gene3D" id="3.80.10.10">
    <property type="entry name" value="Ribonuclease Inhibitor"/>
    <property type="match status" value="1"/>
</dbReference>
<evidence type="ECO:0000313" key="1">
    <source>
        <dbReference type="EMBL" id="KAF9337191.1"/>
    </source>
</evidence>
<accession>A0A9P5SWF2</accession>
<dbReference type="EMBL" id="JAAAUY010000034">
    <property type="protein sequence ID" value="KAF9337191.1"/>
    <property type="molecule type" value="Genomic_DNA"/>
</dbReference>
<protein>
    <submittedName>
        <fullName evidence="1">Uncharacterized protein</fullName>
    </submittedName>
</protein>
<name>A0A9P5SWF2_9FUNG</name>
<dbReference type="Proteomes" id="UP000696485">
    <property type="component" value="Unassembled WGS sequence"/>
</dbReference>
<dbReference type="InterPro" id="IPR032675">
    <property type="entry name" value="LRR_dom_sf"/>
</dbReference>
<evidence type="ECO:0000313" key="2">
    <source>
        <dbReference type="Proteomes" id="UP000696485"/>
    </source>
</evidence>
<dbReference type="AlphaFoldDB" id="A0A9P5SWF2"/>
<proteinExistence type="predicted"/>
<gene>
    <name evidence="1" type="ORF">BG006_005912</name>
</gene>
<sequence>MPHRDTSESDIKGKGMKELDPVLPQFKVKELYLYSRQSSHERGATFPFLRRCRHLERLRLPQVWNSAVLTEFARMVPISLPKLAHIDLQSLDGGRNPNDANEAALFAACSHHGGLRSVAMSHSHVALPETMSALVRLHGASLESLDLVGCYKISSAHVQQLLTHCTSLRSFMAVYETLIRPQPLWWTHRPTKADPSLQPHDVEYAEDWACLGLRTLRLQFSCGDVSTVERQASRAGIPRAMQRQIGRLEKLQDLRLCRDVSAGGGFKDLSETSFEEIENWEKTTLARGKENMEDALAIFSCLHELETLELRHLKEFVNPLSVRLVRKEWSKIRWVHYN</sequence>
<dbReference type="SUPFAM" id="SSF52047">
    <property type="entry name" value="RNI-like"/>
    <property type="match status" value="1"/>
</dbReference>
<organism evidence="1 2">
    <name type="scientific">Podila minutissima</name>
    <dbReference type="NCBI Taxonomy" id="64525"/>
    <lineage>
        <taxon>Eukaryota</taxon>
        <taxon>Fungi</taxon>
        <taxon>Fungi incertae sedis</taxon>
        <taxon>Mucoromycota</taxon>
        <taxon>Mortierellomycotina</taxon>
        <taxon>Mortierellomycetes</taxon>
        <taxon>Mortierellales</taxon>
        <taxon>Mortierellaceae</taxon>
        <taxon>Podila</taxon>
    </lineage>
</organism>
<comment type="caution">
    <text evidence="1">The sequence shown here is derived from an EMBL/GenBank/DDBJ whole genome shotgun (WGS) entry which is preliminary data.</text>
</comment>